<sequence>MHKTASTQLATASFTESEYQEVAKYVKKIRPQVKNEDSPTTVFLNRKGLKITNPSQYLLTPQIQLDLTRIGSTAARHSFETSSATLLKPKERSLLATYLAHSLSTAETNYVDIKTEQIQAMSYAISLLQEPDGAVQQSKRPATSPSTSSGNYPTIATSSSTTSPVPCMKHRSLRQPVEDPIQETRSSSSSPFASQEHNANKNYYQPLFKHFKINVDKELPTKYDIKAFAEKKIGM</sequence>
<dbReference type="Proteomes" id="UP001634394">
    <property type="component" value="Unassembled WGS sequence"/>
</dbReference>
<comment type="caution">
    <text evidence="2">The sequence shown here is derived from an EMBL/GenBank/DDBJ whole genome shotgun (WGS) entry which is preliminary data.</text>
</comment>
<accession>A0ABD3WWC0</accession>
<feature type="compositionally biased region" description="Polar residues" evidence="1">
    <location>
        <begin position="183"/>
        <end position="196"/>
    </location>
</feature>
<organism evidence="2 3">
    <name type="scientific">Sinanodonta woodiana</name>
    <name type="common">Chinese pond mussel</name>
    <name type="synonym">Anodonta woodiana</name>
    <dbReference type="NCBI Taxonomy" id="1069815"/>
    <lineage>
        <taxon>Eukaryota</taxon>
        <taxon>Metazoa</taxon>
        <taxon>Spiralia</taxon>
        <taxon>Lophotrochozoa</taxon>
        <taxon>Mollusca</taxon>
        <taxon>Bivalvia</taxon>
        <taxon>Autobranchia</taxon>
        <taxon>Heteroconchia</taxon>
        <taxon>Palaeoheterodonta</taxon>
        <taxon>Unionida</taxon>
        <taxon>Unionoidea</taxon>
        <taxon>Unionidae</taxon>
        <taxon>Unioninae</taxon>
        <taxon>Sinanodonta</taxon>
    </lineage>
</organism>
<evidence type="ECO:0000313" key="3">
    <source>
        <dbReference type="Proteomes" id="UP001634394"/>
    </source>
</evidence>
<gene>
    <name evidence="2" type="ORF">ACJMK2_035700</name>
</gene>
<feature type="region of interest" description="Disordered" evidence="1">
    <location>
        <begin position="132"/>
        <end position="196"/>
    </location>
</feature>
<dbReference type="AlphaFoldDB" id="A0ABD3WWC0"/>
<dbReference type="EMBL" id="JBJQND010000005">
    <property type="protein sequence ID" value="KAL3878067.1"/>
    <property type="molecule type" value="Genomic_DNA"/>
</dbReference>
<evidence type="ECO:0000313" key="2">
    <source>
        <dbReference type="EMBL" id="KAL3878067.1"/>
    </source>
</evidence>
<protein>
    <submittedName>
        <fullName evidence="2">Uncharacterized protein</fullName>
    </submittedName>
</protein>
<proteinExistence type="predicted"/>
<reference evidence="2 3" key="1">
    <citation type="submission" date="2024-11" db="EMBL/GenBank/DDBJ databases">
        <title>Chromosome-level genome assembly of the freshwater bivalve Anodonta woodiana.</title>
        <authorList>
            <person name="Chen X."/>
        </authorList>
    </citation>
    <scope>NUCLEOTIDE SEQUENCE [LARGE SCALE GENOMIC DNA]</scope>
    <source>
        <strain evidence="2">MN2024</strain>
        <tissue evidence="2">Gills</tissue>
    </source>
</reference>
<feature type="compositionally biased region" description="Polar residues" evidence="1">
    <location>
        <begin position="135"/>
        <end position="156"/>
    </location>
</feature>
<evidence type="ECO:0000256" key="1">
    <source>
        <dbReference type="SAM" id="MobiDB-lite"/>
    </source>
</evidence>
<keyword evidence="3" id="KW-1185">Reference proteome</keyword>
<name>A0ABD3WWC0_SINWO</name>